<evidence type="ECO:0008006" key="4">
    <source>
        <dbReference type="Google" id="ProtNLM"/>
    </source>
</evidence>
<gene>
    <name evidence="1" type="ORF">BRADI_2g37672v3</name>
</gene>
<reference evidence="2" key="3">
    <citation type="submission" date="2018-08" db="UniProtKB">
        <authorList>
            <consortium name="EnsemblPlants"/>
        </authorList>
    </citation>
    <scope>IDENTIFICATION</scope>
    <source>
        <strain evidence="2">cv. Bd21</strain>
    </source>
</reference>
<dbReference type="AlphaFoldDB" id="A0A0Q3R2U1"/>
<sequence>MGIPSSKNGIHLEDIHDHTCLFCAELETTQHLFFDCLVARILWSHLSEMFNVTLGSNLEHTTSFWGHNKRFEVINMTTAGVLWSLWKCQNNLFFRSSSWSSMQVLCHVALRHLRSWTSLCSSAGQGALEHILQQLEGKSVEIPRLLPG</sequence>
<accession>A0A0Q3R2U1</accession>
<dbReference type="Proteomes" id="UP000008810">
    <property type="component" value="Chromosome 2"/>
</dbReference>
<evidence type="ECO:0000313" key="3">
    <source>
        <dbReference type="Proteomes" id="UP000008810"/>
    </source>
</evidence>
<evidence type="ECO:0000313" key="1">
    <source>
        <dbReference type="EMBL" id="KQK07794.1"/>
    </source>
</evidence>
<dbReference type="InParanoid" id="A0A0Q3R2U1"/>
<evidence type="ECO:0000313" key="2">
    <source>
        <dbReference type="EnsemblPlants" id="KQK07794"/>
    </source>
</evidence>
<dbReference type="EnsemblPlants" id="KQK07794">
    <property type="protein sequence ID" value="KQK07794"/>
    <property type="gene ID" value="BRADI_2g37672v3"/>
</dbReference>
<dbReference type="Gramene" id="KQK07794">
    <property type="protein sequence ID" value="KQK07794"/>
    <property type="gene ID" value="BRADI_2g37672v3"/>
</dbReference>
<dbReference type="OrthoDB" id="682975at2759"/>
<proteinExistence type="predicted"/>
<dbReference type="EMBL" id="CM000881">
    <property type="protein sequence ID" value="KQK07794.1"/>
    <property type="molecule type" value="Genomic_DNA"/>
</dbReference>
<keyword evidence="3" id="KW-1185">Reference proteome</keyword>
<protein>
    <recommendedName>
        <fullName evidence="4">Reverse transcriptase zinc-binding domain-containing protein</fullName>
    </recommendedName>
</protein>
<reference evidence="1 2" key="1">
    <citation type="journal article" date="2010" name="Nature">
        <title>Genome sequencing and analysis of the model grass Brachypodium distachyon.</title>
        <authorList>
            <consortium name="International Brachypodium Initiative"/>
        </authorList>
    </citation>
    <scope>NUCLEOTIDE SEQUENCE [LARGE SCALE GENOMIC DNA]</scope>
    <source>
        <strain evidence="1 2">Bd21</strain>
    </source>
</reference>
<name>A0A0Q3R2U1_BRADI</name>
<organism evidence="1">
    <name type="scientific">Brachypodium distachyon</name>
    <name type="common">Purple false brome</name>
    <name type="synonym">Trachynia distachya</name>
    <dbReference type="NCBI Taxonomy" id="15368"/>
    <lineage>
        <taxon>Eukaryota</taxon>
        <taxon>Viridiplantae</taxon>
        <taxon>Streptophyta</taxon>
        <taxon>Embryophyta</taxon>
        <taxon>Tracheophyta</taxon>
        <taxon>Spermatophyta</taxon>
        <taxon>Magnoliopsida</taxon>
        <taxon>Liliopsida</taxon>
        <taxon>Poales</taxon>
        <taxon>Poaceae</taxon>
        <taxon>BOP clade</taxon>
        <taxon>Pooideae</taxon>
        <taxon>Stipodae</taxon>
        <taxon>Brachypodieae</taxon>
        <taxon>Brachypodium</taxon>
    </lineage>
</organism>
<reference evidence="1" key="2">
    <citation type="submission" date="2017-06" db="EMBL/GenBank/DDBJ databases">
        <title>WGS assembly of Brachypodium distachyon.</title>
        <authorList>
            <consortium name="The International Brachypodium Initiative"/>
            <person name="Lucas S."/>
            <person name="Harmon-Smith M."/>
            <person name="Lail K."/>
            <person name="Tice H."/>
            <person name="Grimwood J."/>
            <person name="Bruce D."/>
            <person name="Barry K."/>
            <person name="Shu S."/>
            <person name="Lindquist E."/>
            <person name="Wang M."/>
            <person name="Pitluck S."/>
            <person name="Vogel J.P."/>
            <person name="Garvin D.F."/>
            <person name="Mockler T.C."/>
            <person name="Schmutz J."/>
            <person name="Rokhsar D."/>
            <person name="Bevan M.W."/>
        </authorList>
    </citation>
    <scope>NUCLEOTIDE SEQUENCE</scope>
    <source>
        <strain evidence="1">Bd21</strain>
    </source>
</reference>